<accession>A0A0P1KWK2</accession>
<protein>
    <submittedName>
        <fullName evidence="1">LAQU0S18e01420g1_1</fullName>
    </submittedName>
</protein>
<organism evidence="1 2">
    <name type="scientific">Lachancea quebecensis</name>
    <dbReference type="NCBI Taxonomy" id="1654605"/>
    <lineage>
        <taxon>Eukaryota</taxon>
        <taxon>Fungi</taxon>
        <taxon>Dikarya</taxon>
        <taxon>Ascomycota</taxon>
        <taxon>Saccharomycotina</taxon>
        <taxon>Saccharomycetes</taxon>
        <taxon>Saccharomycetales</taxon>
        <taxon>Saccharomycetaceae</taxon>
        <taxon>Lachancea</taxon>
    </lineage>
</organism>
<reference evidence="2" key="1">
    <citation type="submission" date="2015-10" db="EMBL/GenBank/DDBJ databases">
        <authorList>
            <person name="Devillers H."/>
        </authorList>
    </citation>
    <scope>NUCLEOTIDE SEQUENCE [LARGE SCALE GENOMIC DNA]</scope>
</reference>
<name>A0A0P1KWK2_9SACH</name>
<evidence type="ECO:0000313" key="2">
    <source>
        <dbReference type="Proteomes" id="UP000236544"/>
    </source>
</evidence>
<sequence>MKRTFATTLSRLTKQKPADLRSTLKFLTQAGKGTTLSSLFESGKAEASHIKHIVNILNNDLPDVEFNKKRVDAHYDILMSRLKHVVEKSISGDDMSGARTMPGAAMQLSFQEKFARCHTSESLYSLLLELQVAQKLSRGAMAKIVMNRNFTHLKQVSENLPGFSHEVELAVMVSYRLRGADSNEIYKAYSSRWSNEWHGMTRIAQNLVWKSDHRLGGIAAVTQRMHEIEGWSSADMVGLYQALYSVAHQLPATSSAELTKVQQLFVAALRALSRAVPTSEQAKKNCFAVVRACLENKLSSESSNSSETGASVFQYRFMRRLDDLLQLSVRDAGLRPDVRSAIQDVLDSLHREEEQVRSQMVLKFI</sequence>
<keyword evidence="2" id="KW-1185">Reference proteome</keyword>
<dbReference type="AlphaFoldDB" id="A0A0P1KWK2"/>
<proteinExistence type="predicted"/>
<dbReference type="OrthoDB" id="4051837at2759"/>
<dbReference type="EMBL" id="LN890534">
    <property type="protein sequence ID" value="CUS24664.1"/>
    <property type="molecule type" value="Genomic_DNA"/>
</dbReference>
<evidence type="ECO:0000313" key="1">
    <source>
        <dbReference type="EMBL" id="CUS24664.1"/>
    </source>
</evidence>
<gene>
    <name evidence="1" type="ORF">LAQU0_S18e01420g</name>
</gene>
<dbReference type="Proteomes" id="UP000236544">
    <property type="component" value="Unassembled WGS sequence"/>
</dbReference>